<dbReference type="PANTHER" id="PTHR40627:SF4">
    <property type="entry name" value="PRENYLTRANSFERASE ASQH1-RELATED"/>
    <property type="match status" value="1"/>
</dbReference>
<dbReference type="Pfam" id="PF11991">
    <property type="entry name" value="Trp_DMAT"/>
    <property type="match status" value="1"/>
</dbReference>
<proteinExistence type="inferred from homology"/>
<dbReference type="AlphaFoldDB" id="A0A6A6T7V6"/>
<evidence type="ECO:0000313" key="3">
    <source>
        <dbReference type="EMBL" id="KAF2655732.1"/>
    </source>
</evidence>
<organism evidence="3 4">
    <name type="scientific">Lophiostoma macrostomum CBS 122681</name>
    <dbReference type="NCBI Taxonomy" id="1314788"/>
    <lineage>
        <taxon>Eukaryota</taxon>
        <taxon>Fungi</taxon>
        <taxon>Dikarya</taxon>
        <taxon>Ascomycota</taxon>
        <taxon>Pezizomycotina</taxon>
        <taxon>Dothideomycetes</taxon>
        <taxon>Pleosporomycetidae</taxon>
        <taxon>Pleosporales</taxon>
        <taxon>Lophiostomataceae</taxon>
        <taxon>Lophiostoma</taxon>
    </lineage>
</organism>
<keyword evidence="2 3" id="KW-0808">Transferase</keyword>
<name>A0A6A6T7V6_9PLEO</name>
<gene>
    <name evidence="3" type="ORF">K491DRAFT_692667</name>
</gene>
<dbReference type="GO" id="GO:0016765">
    <property type="term" value="F:transferase activity, transferring alkyl or aryl (other than methyl) groups"/>
    <property type="evidence" value="ECO:0007669"/>
    <property type="project" value="InterPro"/>
</dbReference>
<evidence type="ECO:0000256" key="1">
    <source>
        <dbReference type="ARBA" id="ARBA00010209"/>
    </source>
</evidence>
<accession>A0A6A6T7V6</accession>
<dbReference type="CDD" id="cd13929">
    <property type="entry name" value="PT-DMATS_CymD"/>
    <property type="match status" value="1"/>
</dbReference>
<dbReference type="SFLD" id="SFLDG01162">
    <property type="entry name" value="I"/>
    <property type="match status" value="1"/>
</dbReference>
<dbReference type="NCBIfam" id="TIGR03429">
    <property type="entry name" value="arom_pren_DMATS"/>
    <property type="match status" value="1"/>
</dbReference>
<comment type="similarity">
    <text evidence="1">Belongs to the tryptophan dimethylallyltransferase family.</text>
</comment>
<dbReference type="InterPro" id="IPR033964">
    <property type="entry name" value="ABBA"/>
</dbReference>
<evidence type="ECO:0000256" key="2">
    <source>
        <dbReference type="ARBA" id="ARBA00022679"/>
    </source>
</evidence>
<dbReference type="PANTHER" id="PTHR40627">
    <property type="entry name" value="INDOLE PRENYLTRANSFERASE TDIB-RELATED"/>
    <property type="match status" value="1"/>
</dbReference>
<dbReference type="GO" id="GO:0009820">
    <property type="term" value="P:alkaloid metabolic process"/>
    <property type="evidence" value="ECO:0007669"/>
    <property type="project" value="InterPro"/>
</dbReference>
<dbReference type="EMBL" id="MU004345">
    <property type="protein sequence ID" value="KAF2655732.1"/>
    <property type="molecule type" value="Genomic_DNA"/>
</dbReference>
<protein>
    <submittedName>
        <fullName evidence="3">Aromatic prenyltransferase</fullName>
    </submittedName>
</protein>
<dbReference type="Proteomes" id="UP000799324">
    <property type="component" value="Unassembled WGS sequence"/>
</dbReference>
<dbReference type="InterPro" id="IPR017795">
    <property type="entry name" value="ABBA_NscD-like"/>
</dbReference>
<sequence>MAVAVQSPIFQSLGKEDVDAGATQAAEGRSYWWNTSGRDLARMLLEANYPEEVQRHFLSYYRDTICTQLGPPPDRDSAKSGVGWDGNPLEYSWEIKGSTNKSAVRFVVDLSPLHPADNDHPLSMDTTQKVVDAMAAKTPGFDDTWVRSLKKWFVYDGLSPEDQKALVKKSGQQTSVILGFDIYPRLSGGLPVMAKVYFPPCYAAAAKGITRWQAVSQGIQQLPEIEKYPNILKSLSILDEFLADKPKEWQSGVRYLATDLVAPGKARMKMYMRCWGDSFDEIWDYYTLGGRIPELEEDKEKFRDLMDLLSGTKYEATAGNQKATMDQSRYTSATKKLTAIYFSLSADNPTPAPKLCLYPSNFAPTDEVIAKGLDAWLNKYEWHDGGKTMEERVKSVFTHRKLAEKTGIFTFIGIGRKEDPTKKDLGIQVYMTPELYENPRVLEA</sequence>
<keyword evidence="4" id="KW-1185">Reference proteome</keyword>
<reference evidence="3" key="1">
    <citation type="journal article" date="2020" name="Stud. Mycol.">
        <title>101 Dothideomycetes genomes: a test case for predicting lifestyles and emergence of pathogens.</title>
        <authorList>
            <person name="Haridas S."/>
            <person name="Albert R."/>
            <person name="Binder M."/>
            <person name="Bloem J."/>
            <person name="Labutti K."/>
            <person name="Salamov A."/>
            <person name="Andreopoulos B."/>
            <person name="Baker S."/>
            <person name="Barry K."/>
            <person name="Bills G."/>
            <person name="Bluhm B."/>
            <person name="Cannon C."/>
            <person name="Castanera R."/>
            <person name="Culley D."/>
            <person name="Daum C."/>
            <person name="Ezra D."/>
            <person name="Gonzalez J."/>
            <person name="Henrissat B."/>
            <person name="Kuo A."/>
            <person name="Liang C."/>
            <person name="Lipzen A."/>
            <person name="Lutzoni F."/>
            <person name="Magnuson J."/>
            <person name="Mondo S."/>
            <person name="Nolan M."/>
            <person name="Ohm R."/>
            <person name="Pangilinan J."/>
            <person name="Park H.-J."/>
            <person name="Ramirez L."/>
            <person name="Alfaro M."/>
            <person name="Sun H."/>
            <person name="Tritt A."/>
            <person name="Yoshinaga Y."/>
            <person name="Zwiers L.-H."/>
            <person name="Turgeon B."/>
            <person name="Goodwin S."/>
            <person name="Spatafora J."/>
            <person name="Crous P."/>
            <person name="Grigoriev I."/>
        </authorList>
    </citation>
    <scope>NUCLEOTIDE SEQUENCE</scope>
    <source>
        <strain evidence="3">CBS 122681</strain>
    </source>
</reference>
<dbReference type="OrthoDB" id="3354387at2759"/>
<evidence type="ECO:0000313" key="4">
    <source>
        <dbReference type="Proteomes" id="UP000799324"/>
    </source>
</evidence>
<dbReference type="SFLD" id="SFLDS00036">
    <property type="entry name" value="Aromatic_Prenyltransferase"/>
    <property type="match status" value="1"/>
</dbReference>